<reference evidence="2" key="2">
    <citation type="submission" date="2007-04" db="EMBL/GenBank/DDBJ databases">
        <title>Complete genome sequence of the nitrogen-fixing bacterium Azorhizobium caulinodans ORS571.</title>
        <authorList>
            <person name="Lee K.B."/>
            <person name="Backer P.D."/>
            <person name="Aono T."/>
            <person name="Liu C.T."/>
            <person name="Suzuki S."/>
            <person name="Suzuki T."/>
            <person name="Kaneko T."/>
            <person name="Yamada M."/>
            <person name="Tabata S."/>
            <person name="Kupfer D.M."/>
            <person name="Najar F.Z."/>
            <person name="Wiley G.B."/>
            <person name="Roe B."/>
            <person name="Binnewies T."/>
            <person name="Ussery D."/>
            <person name="Vereecke D."/>
            <person name="Gevers D."/>
            <person name="Holsters M."/>
            <person name="Oyaizu H."/>
        </authorList>
    </citation>
    <scope>NUCLEOTIDE SEQUENCE [LARGE SCALE GENOMIC DNA]</scope>
    <source>
        <strain evidence="2">ATCC 43989 / DSM 5975 / JCM 20966 / LMG 6465 / NBRC 14845 / NCIMB 13405 / ORS 571</strain>
    </source>
</reference>
<evidence type="ECO:0000313" key="1">
    <source>
        <dbReference type="EMBL" id="BAF86827.1"/>
    </source>
</evidence>
<dbReference type="KEGG" id="azc:AZC_0829"/>
<dbReference type="RefSeq" id="WP_012169360.1">
    <property type="nucleotide sequence ID" value="NC_009937.1"/>
</dbReference>
<reference evidence="1 2" key="6">
    <citation type="journal article" date="2011" name="Appl. Environ. Microbiol.">
        <title>Involvement of the azorhizobial chromosome partition gene (parA) in the onset of bacteroid differentiation during Sesbania rostrata stem nodule development.</title>
        <authorList>
            <person name="Liu CT."/>
            <person name="Lee KB."/>
            <person name="Wang YS."/>
            <person name="Peng MH."/>
            <person name="Lee KT."/>
            <person name="Suzuki S."/>
            <person name="Suzuki T."/>
            <person name="Oyaizu H."/>
        </authorList>
    </citation>
    <scope>NUCLEOTIDE SEQUENCE [LARGE SCALE GENOMIC DNA]</scope>
    <source>
        <strain evidence="2">ATCC 43989 / DSM 5975 / JCM 20966 / LMG 6465 / NBRC 14845 / NCIMB 13405 / ORS 571</strain>
    </source>
</reference>
<proteinExistence type="predicted"/>
<reference evidence="1 2" key="1">
    <citation type="journal article" date="2007" name="Appl. Environ. Microbiol.">
        <title>Rhizobial factors required for stem nodule maturation and maintenance in Sesbania rostrata-Azorhizobium caulinodans ORS571 symbiosis.</title>
        <authorList>
            <person name="Suzuki S."/>
            <person name="Aono T."/>
            <person name="Lee KB."/>
            <person name="Suzuki T."/>
            <person name="Liu CT."/>
            <person name="Miwa H."/>
            <person name="Wakao S."/>
            <person name="Iki T."/>
            <person name="Oyaizu H."/>
        </authorList>
    </citation>
    <scope>NUCLEOTIDE SEQUENCE [LARGE SCALE GENOMIC DNA]</scope>
    <source>
        <strain evidence="2">ATCC 43989 / DSM 5975 / JCM 20966 / LMG 6465 / NBRC 14845 / NCIMB 13405 / ORS 571</strain>
    </source>
</reference>
<dbReference type="HOGENOM" id="CLU_2986615_0_0_5"/>
<gene>
    <name evidence="1" type="ordered locus">AZC_0829</name>
</gene>
<dbReference type="Proteomes" id="UP000000270">
    <property type="component" value="Chromosome"/>
</dbReference>
<protein>
    <submittedName>
        <fullName evidence="1">Uncharacterized protein</fullName>
    </submittedName>
</protein>
<accession>A8HTF0</accession>
<dbReference type="STRING" id="438753.AZC_0829"/>
<reference evidence="1 2" key="3">
    <citation type="journal article" date="2008" name="BMC Genomics">
        <title>The genome of the versatile nitrogen fixer Azorhizobium caulinodans ORS571.</title>
        <authorList>
            <person name="Lee KB."/>
            <person name="Backer P.D."/>
            <person name="Aono T."/>
            <person name="Liu CT."/>
            <person name="Suzuki S."/>
            <person name="Suzuki T."/>
            <person name="Kaneko T."/>
            <person name="Yamada M."/>
            <person name="Tabata S."/>
            <person name="Kupfer D.M."/>
            <person name="Najar F.Z."/>
            <person name="Wiley G.B."/>
            <person name="Roe B."/>
            <person name="Binnewies T.T."/>
            <person name="Ussery D.W."/>
            <person name="D'Haeze W."/>
            <person name="Herder J.D."/>
            <person name="Gevers D."/>
            <person name="Vereecke D."/>
            <person name="Holsters M."/>
            <person name="Oyaizu H."/>
        </authorList>
    </citation>
    <scope>NUCLEOTIDE SEQUENCE [LARGE SCALE GENOMIC DNA]</scope>
    <source>
        <strain evidence="2">ATCC 43989 / DSM 5975 / JCM 20966 / LMG 6465 / NBRC 14845 / NCIMB 13405 / ORS 571</strain>
    </source>
</reference>
<reference evidence="1 2" key="4">
    <citation type="journal article" date="2009" name="Appl. Environ. Microbiol.">
        <title>Comparative genome-wide transcriptional profiling of Azorhizobium caulinodans ORS571 grown under free-living and symbiotic conditions.</title>
        <authorList>
            <person name="Tsukada S."/>
            <person name="Aono T."/>
            <person name="Akiba N."/>
            <person name="Lee KB."/>
            <person name="Liu CT."/>
            <person name="Toyazaki H."/>
            <person name="Oyaizu H."/>
        </authorList>
    </citation>
    <scope>NUCLEOTIDE SEQUENCE [LARGE SCALE GENOMIC DNA]</scope>
    <source>
        <strain evidence="2">ATCC 43989 / DSM 5975 / JCM 20966 / LMG 6465 / NBRC 14845 / NCIMB 13405 / ORS 571</strain>
    </source>
</reference>
<sequence>MDDVVERLRVFTADFLRCFGEGREHDTLVEAIAEIEALRLKVAKLKKMLADRPEGPL</sequence>
<name>A8HTF0_AZOC5</name>
<keyword evidence="2" id="KW-1185">Reference proteome</keyword>
<reference evidence="1 2" key="5">
    <citation type="journal article" date="2010" name="Appl. Environ. Microbiol.">
        <title>phrR-like gene praR of Azorhizobium caulinodans ORS571 is essential for symbiosis with Sesbania rostrata and is involved in expression of reb genes.</title>
        <authorList>
            <person name="Akiba N."/>
            <person name="Aono T."/>
            <person name="Toyazaki H."/>
            <person name="Sato S."/>
            <person name="Oyaizu H."/>
        </authorList>
    </citation>
    <scope>NUCLEOTIDE SEQUENCE [LARGE SCALE GENOMIC DNA]</scope>
    <source>
        <strain evidence="2">ATCC 43989 / DSM 5975 / JCM 20966 / LMG 6465 / NBRC 14845 / NCIMB 13405 / ORS 571</strain>
    </source>
</reference>
<dbReference type="EMBL" id="AP009384">
    <property type="protein sequence ID" value="BAF86827.1"/>
    <property type="molecule type" value="Genomic_DNA"/>
</dbReference>
<evidence type="ECO:0000313" key="2">
    <source>
        <dbReference type="Proteomes" id="UP000000270"/>
    </source>
</evidence>
<dbReference type="AlphaFoldDB" id="A8HTF0"/>
<organism evidence="1 2">
    <name type="scientific">Azorhizobium caulinodans (strain ATCC 43989 / DSM 5975 / JCM 20966 / LMG 6465 / NBRC 14845 / NCIMB 13405 / ORS 571)</name>
    <dbReference type="NCBI Taxonomy" id="438753"/>
    <lineage>
        <taxon>Bacteria</taxon>
        <taxon>Pseudomonadati</taxon>
        <taxon>Pseudomonadota</taxon>
        <taxon>Alphaproteobacteria</taxon>
        <taxon>Hyphomicrobiales</taxon>
        <taxon>Xanthobacteraceae</taxon>
        <taxon>Azorhizobium</taxon>
    </lineage>
</organism>